<evidence type="ECO:0000256" key="1">
    <source>
        <dbReference type="SAM" id="Coils"/>
    </source>
</evidence>
<protein>
    <submittedName>
        <fullName evidence="2">Uncharacterized protein</fullName>
    </submittedName>
</protein>
<dbReference type="Proteomes" id="UP000235965">
    <property type="component" value="Unassembled WGS sequence"/>
</dbReference>
<gene>
    <name evidence="2" type="ORF">B7P43_G07195</name>
</gene>
<name>A0A2J7PJR9_9NEOP</name>
<proteinExistence type="predicted"/>
<accession>A0A2J7PJR9</accession>
<feature type="coiled-coil region" evidence="1">
    <location>
        <begin position="38"/>
        <end position="72"/>
    </location>
</feature>
<reference evidence="2 3" key="1">
    <citation type="submission" date="2017-12" db="EMBL/GenBank/DDBJ databases">
        <title>Hemimetabolous genomes reveal molecular basis of termite eusociality.</title>
        <authorList>
            <person name="Harrison M.C."/>
            <person name="Jongepier E."/>
            <person name="Robertson H.M."/>
            <person name="Arning N."/>
            <person name="Bitard-Feildel T."/>
            <person name="Chao H."/>
            <person name="Childers C.P."/>
            <person name="Dinh H."/>
            <person name="Doddapaneni H."/>
            <person name="Dugan S."/>
            <person name="Gowin J."/>
            <person name="Greiner C."/>
            <person name="Han Y."/>
            <person name="Hu H."/>
            <person name="Hughes D.S.T."/>
            <person name="Huylmans A.-K."/>
            <person name="Kemena C."/>
            <person name="Kremer L.P.M."/>
            <person name="Lee S.L."/>
            <person name="Lopez-Ezquerra A."/>
            <person name="Mallet L."/>
            <person name="Monroy-Kuhn J.M."/>
            <person name="Moser A."/>
            <person name="Murali S.C."/>
            <person name="Muzny D.M."/>
            <person name="Otani S."/>
            <person name="Piulachs M.-D."/>
            <person name="Poelchau M."/>
            <person name="Qu J."/>
            <person name="Schaub F."/>
            <person name="Wada-Katsumata A."/>
            <person name="Worley K.C."/>
            <person name="Xie Q."/>
            <person name="Ylla G."/>
            <person name="Poulsen M."/>
            <person name="Gibbs R.A."/>
            <person name="Schal C."/>
            <person name="Richards S."/>
            <person name="Belles X."/>
            <person name="Korb J."/>
            <person name="Bornberg-Bauer E."/>
        </authorList>
    </citation>
    <scope>NUCLEOTIDE SEQUENCE [LARGE SCALE GENOMIC DNA]</scope>
    <source>
        <tissue evidence="2">Whole body</tissue>
    </source>
</reference>
<dbReference type="EMBL" id="NEVH01024946">
    <property type="protein sequence ID" value="PNF16580.1"/>
    <property type="molecule type" value="Genomic_DNA"/>
</dbReference>
<comment type="caution">
    <text evidence="2">The sequence shown here is derived from an EMBL/GenBank/DDBJ whole genome shotgun (WGS) entry which is preliminary data.</text>
</comment>
<organism evidence="2 3">
    <name type="scientific">Cryptotermes secundus</name>
    <dbReference type="NCBI Taxonomy" id="105785"/>
    <lineage>
        <taxon>Eukaryota</taxon>
        <taxon>Metazoa</taxon>
        <taxon>Ecdysozoa</taxon>
        <taxon>Arthropoda</taxon>
        <taxon>Hexapoda</taxon>
        <taxon>Insecta</taxon>
        <taxon>Pterygota</taxon>
        <taxon>Neoptera</taxon>
        <taxon>Polyneoptera</taxon>
        <taxon>Dictyoptera</taxon>
        <taxon>Blattodea</taxon>
        <taxon>Blattoidea</taxon>
        <taxon>Termitoidae</taxon>
        <taxon>Kalotermitidae</taxon>
        <taxon>Cryptotermitinae</taxon>
        <taxon>Cryptotermes</taxon>
    </lineage>
</organism>
<dbReference type="OrthoDB" id="27917at2759"/>
<evidence type="ECO:0000313" key="3">
    <source>
        <dbReference type="Proteomes" id="UP000235965"/>
    </source>
</evidence>
<keyword evidence="1" id="KW-0175">Coiled coil</keyword>
<sequence>MAGNPCVCNGNRDFRVYICAFLPKLTYYEYRIISAEERAIAEGSYKDILQQLEETEEKKRQTREDAEARTMELARHTEAFVENLDGDQLFSAMFTNDTDSKALFTMGDVATDVYNKFHDEAMNVIRQLFKVGLEQHEIRQEEIRQYYQCVDAAKEMNTVSCQQYTENFLERKAEIFLKIRNILKSIQDLLDMEESAAQVEYVARVQILSDQFNKECQTAWYELMAQELTLYEQLEEVNGSFQQNMTNLVSAFIKAAQSFFVQIRNLEASYSEELSEVAHAYLTNLNAGTVLAVPELKQVFIFLYFLYTVKSTGVVYFHLWAKSTHISDTPCHVALSPHTSTGFLYLRMRDI</sequence>
<keyword evidence="3" id="KW-1185">Reference proteome</keyword>
<evidence type="ECO:0000313" key="2">
    <source>
        <dbReference type="EMBL" id="PNF16580.1"/>
    </source>
</evidence>
<dbReference type="AlphaFoldDB" id="A0A2J7PJR9"/>